<dbReference type="Gene3D" id="1.10.510.10">
    <property type="entry name" value="Transferase(Phosphotransferase) domain 1"/>
    <property type="match status" value="1"/>
</dbReference>
<feature type="repeat" description="WD" evidence="5">
    <location>
        <begin position="434"/>
        <end position="475"/>
    </location>
</feature>
<dbReference type="AlphaFoldDB" id="A0A7C3VGI4"/>
<dbReference type="Pfam" id="PF00400">
    <property type="entry name" value="WD40"/>
    <property type="match status" value="2"/>
</dbReference>
<protein>
    <submittedName>
        <fullName evidence="9">Protein kinase</fullName>
    </submittedName>
</protein>
<feature type="repeat" description="WD" evidence="5">
    <location>
        <begin position="606"/>
        <end position="647"/>
    </location>
</feature>
<dbReference type="PROSITE" id="PS50082">
    <property type="entry name" value="WD_REPEATS_2"/>
    <property type="match status" value="7"/>
</dbReference>
<dbReference type="EMBL" id="DSPX01000092">
    <property type="protein sequence ID" value="HGG00812.1"/>
    <property type="molecule type" value="Genomic_DNA"/>
</dbReference>
<dbReference type="PROSITE" id="PS50294">
    <property type="entry name" value="WD_REPEATS_REGION"/>
    <property type="match status" value="7"/>
</dbReference>
<keyword evidence="2" id="KW-0677">Repeat</keyword>
<dbReference type="InterPro" id="IPR055442">
    <property type="entry name" value="Beta-prop_EML-like_2nd"/>
</dbReference>
<feature type="binding site" evidence="6">
    <location>
        <position position="61"/>
    </location>
    <ligand>
        <name>ATP</name>
        <dbReference type="ChEBI" id="CHEBI:30616"/>
    </ligand>
</feature>
<dbReference type="SUPFAM" id="SSF56112">
    <property type="entry name" value="Protein kinase-like (PK-like)"/>
    <property type="match status" value="1"/>
</dbReference>
<dbReference type="Pfam" id="PF00069">
    <property type="entry name" value="Pkinase"/>
    <property type="match status" value="1"/>
</dbReference>
<feature type="domain" description="Protein kinase" evidence="8">
    <location>
        <begin position="34"/>
        <end position="302"/>
    </location>
</feature>
<dbReference type="Pfam" id="PF23414">
    <property type="entry name" value="Beta-prop_EML_2"/>
    <property type="match status" value="1"/>
</dbReference>
<dbReference type="CDD" id="cd14014">
    <property type="entry name" value="STKc_PknB_like"/>
    <property type="match status" value="1"/>
</dbReference>
<dbReference type="Gene3D" id="2.130.10.10">
    <property type="entry name" value="YVTN repeat-like/Quinoprotein amine dehydrogenase"/>
    <property type="match status" value="4"/>
</dbReference>
<evidence type="ECO:0000256" key="4">
    <source>
        <dbReference type="ARBA" id="ARBA00022840"/>
    </source>
</evidence>
<dbReference type="Gene3D" id="3.30.200.20">
    <property type="entry name" value="Phosphorylase Kinase, domain 1"/>
    <property type="match status" value="1"/>
</dbReference>
<dbReference type="SUPFAM" id="SSF50978">
    <property type="entry name" value="WD40 repeat-like"/>
    <property type="match status" value="1"/>
</dbReference>
<keyword evidence="9" id="KW-0418">Kinase</keyword>
<dbReference type="GO" id="GO:0005524">
    <property type="term" value="F:ATP binding"/>
    <property type="evidence" value="ECO:0007669"/>
    <property type="project" value="UniProtKB-UniRule"/>
</dbReference>
<dbReference type="InterPro" id="IPR019775">
    <property type="entry name" value="WD40_repeat_CS"/>
</dbReference>
<evidence type="ECO:0000256" key="6">
    <source>
        <dbReference type="PROSITE-ProRule" id="PRU10141"/>
    </source>
</evidence>
<dbReference type="InterPro" id="IPR008271">
    <property type="entry name" value="Ser/Thr_kinase_AS"/>
</dbReference>
<evidence type="ECO:0000256" key="5">
    <source>
        <dbReference type="PROSITE-ProRule" id="PRU00221"/>
    </source>
</evidence>
<sequence length="726" mass="78970">MSLCINSRCSKPQNADKSAFCAACGAELVVGGRYRVQRKLGTGGFGDTYEVLHGDSIRVLKVLRIEKIDSSCRVKVLSLFQQEARVLMQLDEPGIPKADGYFEFWPPNAEEPLHCLVMEKIEGVNLEEYHKQRRRPTDPELALEWLCQLVKILERVHARNIFHRDIKPANIMVKPDGSLALIDFGTAREVTGTYYVKHAGGMVTGFVSAGYTPPEQLNGHAVPQSDFFALGRTFVYLLTGFKPNHPKLYDAINDELNWRKYAPKISPKFADLIDWLMARTPKQRPPNTRAIWQRLEELQQGLKNASTSSLGGPSEVGMEIKDRWRLVPPPPPPPKSLGGTTGGRKGGNSQPPTALRLPPSPFPMKNPSRYSGAANLSDNSGPKTVPDLPPQFVSDDATDTLFSGTFPLDFTLGSSLHSLLKPSEWTSTKLHHTLTGHMQPVSAVCISPDGQILASGSDDNTIKLWEIATGEEIATLASSDVLSFQTITGIVFLPSGEMLVSSSDDGSIKLWEVATGNLTGTIASHPEPLHCLAISPDGQILAAGSDDSTILLYRLPQGEKIGTLPGHTEPVYALAISPDGQILAAGSADNTIKLYRLADRQEIATLWGHSAPVRALAISPDAQQLASGSADSKIKIWDIPSQREINTLVGHSDWVLSLAYGSFSGGLVLASASWDNTIKLWNSRTGELLCNIEGHSMRVSSVGFSPDGTRLASGGWDCTIKIWGYR</sequence>
<dbReference type="InterPro" id="IPR001680">
    <property type="entry name" value="WD40_rpt"/>
</dbReference>
<dbReference type="SMART" id="SM00320">
    <property type="entry name" value="WD40"/>
    <property type="match status" value="7"/>
</dbReference>
<dbReference type="InterPro" id="IPR000719">
    <property type="entry name" value="Prot_kinase_dom"/>
</dbReference>
<evidence type="ECO:0000259" key="8">
    <source>
        <dbReference type="PROSITE" id="PS50011"/>
    </source>
</evidence>
<keyword evidence="4 6" id="KW-0067">ATP-binding</keyword>
<dbReference type="GO" id="GO:0004672">
    <property type="term" value="F:protein kinase activity"/>
    <property type="evidence" value="ECO:0007669"/>
    <property type="project" value="InterPro"/>
</dbReference>
<keyword evidence="1 5" id="KW-0853">WD repeat</keyword>
<organism evidence="9">
    <name type="scientific">Planktothricoides sp. SpSt-374</name>
    <dbReference type="NCBI Taxonomy" id="2282167"/>
    <lineage>
        <taxon>Bacteria</taxon>
        <taxon>Bacillati</taxon>
        <taxon>Cyanobacteriota</taxon>
        <taxon>Cyanophyceae</taxon>
        <taxon>Oscillatoriophycideae</taxon>
        <taxon>Oscillatoriales</taxon>
        <taxon>Oscillatoriaceae</taxon>
        <taxon>Planktothricoides</taxon>
    </lineage>
</organism>
<feature type="region of interest" description="Disordered" evidence="7">
    <location>
        <begin position="323"/>
        <end position="387"/>
    </location>
</feature>
<dbReference type="PANTHER" id="PTHR19848">
    <property type="entry name" value="WD40 REPEAT PROTEIN"/>
    <property type="match status" value="1"/>
</dbReference>
<dbReference type="PANTHER" id="PTHR19848:SF8">
    <property type="entry name" value="F-BOX AND WD REPEAT DOMAIN CONTAINING 7"/>
    <property type="match status" value="1"/>
</dbReference>
<feature type="repeat" description="WD" evidence="5">
    <location>
        <begin position="692"/>
        <end position="726"/>
    </location>
</feature>
<reference evidence="9" key="1">
    <citation type="journal article" date="2020" name="mSystems">
        <title>Genome- and Community-Level Interaction Insights into Carbon Utilization and Element Cycling Functions of Hydrothermarchaeota in Hydrothermal Sediment.</title>
        <authorList>
            <person name="Zhou Z."/>
            <person name="Liu Y."/>
            <person name="Xu W."/>
            <person name="Pan J."/>
            <person name="Luo Z.H."/>
            <person name="Li M."/>
        </authorList>
    </citation>
    <scope>NUCLEOTIDE SEQUENCE [LARGE SCALE GENOMIC DNA]</scope>
    <source>
        <strain evidence="9">SpSt-374</strain>
    </source>
</reference>
<evidence type="ECO:0000256" key="7">
    <source>
        <dbReference type="SAM" id="MobiDB-lite"/>
    </source>
</evidence>
<dbReference type="InterPro" id="IPR011009">
    <property type="entry name" value="Kinase-like_dom_sf"/>
</dbReference>
<proteinExistence type="predicted"/>
<feature type="repeat" description="WD" evidence="5">
    <location>
        <begin position="648"/>
        <end position="691"/>
    </location>
</feature>
<name>A0A7C3VGI4_9CYAN</name>
<feature type="repeat" description="WD" evidence="5">
    <location>
        <begin position="487"/>
        <end position="521"/>
    </location>
</feature>
<dbReference type="SMART" id="SM00220">
    <property type="entry name" value="S_TKc"/>
    <property type="match status" value="1"/>
</dbReference>
<dbReference type="InterPro" id="IPR036322">
    <property type="entry name" value="WD40_repeat_dom_sf"/>
</dbReference>
<dbReference type="PROSITE" id="PS50011">
    <property type="entry name" value="PROTEIN_KINASE_DOM"/>
    <property type="match status" value="1"/>
</dbReference>
<dbReference type="NCBIfam" id="NF045510">
    <property type="entry name" value="4Cys_prefix_kin"/>
    <property type="match status" value="1"/>
</dbReference>
<accession>A0A7C3VGI4</accession>
<dbReference type="InterPro" id="IPR020472">
    <property type="entry name" value="WD40_PAC1"/>
</dbReference>
<dbReference type="InterPro" id="IPR015943">
    <property type="entry name" value="WD40/YVTN_repeat-like_dom_sf"/>
</dbReference>
<feature type="repeat" description="WD" evidence="5">
    <location>
        <begin position="522"/>
        <end position="563"/>
    </location>
</feature>
<keyword evidence="3 6" id="KW-0547">Nucleotide-binding</keyword>
<evidence type="ECO:0000313" key="9">
    <source>
        <dbReference type="EMBL" id="HGG00812.1"/>
    </source>
</evidence>
<dbReference type="CDD" id="cd00200">
    <property type="entry name" value="WD40"/>
    <property type="match status" value="1"/>
</dbReference>
<dbReference type="PROSITE" id="PS00108">
    <property type="entry name" value="PROTEIN_KINASE_ST"/>
    <property type="match status" value="1"/>
</dbReference>
<keyword evidence="9" id="KW-0808">Transferase</keyword>
<comment type="caution">
    <text evidence="9">The sequence shown here is derived from an EMBL/GenBank/DDBJ whole genome shotgun (WGS) entry which is preliminary data.</text>
</comment>
<dbReference type="PROSITE" id="PS00107">
    <property type="entry name" value="PROTEIN_KINASE_ATP"/>
    <property type="match status" value="1"/>
</dbReference>
<evidence type="ECO:0000256" key="2">
    <source>
        <dbReference type="ARBA" id="ARBA00022737"/>
    </source>
</evidence>
<gene>
    <name evidence="9" type="ORF">ENR15_09230</name>
</gene>
<dbReference type="InterPro" id="IPR017441">
    <property type="entry name" value="Protein_kinase_ATP_BS"/>
</dbReference>
<feature type="repeat" description="WD" evidence="5">
    <location>
        <begin position="564"/>
        <end position="605"/>
    </location>
</feature>
<evidence type="ECO:0000256" key="3">
    <source>
        <dbReference type="ARBA" id="ARBA00022741"/>
    </source>
</evidence>
<dbReference type="PROSITE" id="PS00678">
    <property type="entry name" value="WD_REPEATS_1"/>
    <property type="match status" value="4"/>
</dbReference>
<dbReference type="PRINTS" id="PR00320">
    <property type="entry name" value="GPROTEINBRPT"/>
</dbReference>
<evidence type="ECO:0000256" key="1">
    <source>
        <dbReference type="ARBA" id="ARBA00022574"/>
    </source>
</evidence>